<dbReference type="PANTHER" id="PTHR43080">
    <property type="entry name" value="CBS DOMAIN-CONTAINING PROTEIN CBSX3, MITOCHONDRIAL"/>
    <property type="match status" value="1"/>
</dbReference>
<name>A0A4D7CTA2_9ENTE</name>
<dbReference type="Pfam" id="PF07085">
    <property type="entry name" value="DRTGG"/>
    <property type="match status" value="1"/>
</dbReference>
<dbReference type="OrthoDB" id="1790451at2"/>
<evidence type="ECO:0000313" key="2">
    <source>
        <dbReference type="EMBL" id="QCI87228.1"/>
    </source>
</evidence>
<dbReference type="Gene3D" id="3.40.1390.20">
    <property type="entry name" value="HprK N-terminal domain-like"/>
    <property type="match status" value="1"/>
</dbReference>
<dbReference type="Pfam" id="PF03061">
    <property type="entry name" value="4HBT"/>
    <property type="match status" value="1"/>
</dbReference>
<dbReference type="CDD" id="cd03440">
    <property type="entry name" value="hot_dog"/>
    <property type="match status" value="1"/>
</dbReference>
<organism evidence="2 3">
    <name type="scientific">Vagococcus zengguangii</name>
    <dbReference type="NCBI Taxonomy" id="2571750"/>
    <lineage>
        <taxon>Bacteria</taxon>
        <taxon>Bacillati</taxon>
        <taxon>Bacillota</taxon>
        <taxon>Bacilli</taxon>
        <taxon>Lactobacillales</taxon>
        <taxon>Enterococcaceae</taxon>
        <taxon>Vagococcus</taxon>
    </lineage>
</organism>
<keyword evidence="1" id="KW-0129">CBS domain</keyword>
<dbReference type="SUPFAM" id="SSF54631">
    <property type="entry name" value="CBS-domain pair"/>
    <property type="match status" value="1"/>
</dbReference>
<dbReference type="SUPFAM" id="SSF75138">
    <property type="entry name" value="HprK N-terminal domain-like"/>
    <property type="match status" value="1"/>
</dbReference>
<dbReference type="InterPro" id="IPR006683">
    <property type="entry name" value="Thioestr_dom"/>
</dbReference>
<evidence type="ECO:0000313" key="3">
    <source>
        <dbReference type="Proteomes" id="UP000298615"/>
    </source>
</evidence>
<dbReference type="Gene3D" id="3.10.129.10">
    <property type="entry name" value="Hotdog Thioesterase"/>
    <property type="match status" value="1"/>
</dbReference>
<dbReference type="SUPFAM" id="SSF54637">
    <property type="entry name" value="Thioesterase/thiol ester dehydrase-isomerase"/>
    <property type="match status" value="1"/>
</dbReference>
<dbReference type="InterPro" id="IPR036390">
    <property type="entry name" value="WH_DNA-bd_sf"/>
</dbReference>
<protein>
    <submittedName>
        <fullName evidence="2">CBS domain-containing protein</fullName>
    </submittedName>
</protein>
<dbReference type="EMBL" id="CP039712">
    <property type="protein sequence ID" value="QCI87228.1"/>
    <property type="molecule type" value="Genomic_DNA"/>
</dbReference>
<sequence length="438" mass="48846">MTSKHDQILAYVENLPVGERISVRGIAKNLEVSEGTAYRAIKAAENQGIVSTIERVGTIRIEQKNQGNIEKLTFKELAKVIEGSVLGGKDGLDKTLVKFVIGAMKPDSMDRYVTPDSLMIVGNRKEVQELALRKGAAVLVTGGFDISDDILALADEVAMPVLSTTYDTFTVATMINRVISDQMIRKEILSVGDIYTKLSLTNFLFHTDTVEDYEKKSQETGHSRFPVVNKSMRVLGVVTAKDVIGKAPNQLIEKVMTREINNAKLHMSVASIGHLMIWDGIEMMPVVEDDLRLVGIISRRDIMKAMQMAQRQPQVANTIADQIVEGITDITQDDDEMIFGVNVSPQMVDNVGALSYGVLSEMIVSVARRMLQVQHKRNLIVEQMSLYYFRMIQIESQIEIRPRILEVGRRTAKIDIEVYLDKTIVAKAILDCQLMGKS</sequence>
<dbReference type="InterPro" id="IPR036388">
    <property type="entry name" value="WH-like_DNA-bd_sf"/>
</dbReference>
<dbReference type="SUPFAM" id="SSF46785">
    <property type="entry name" value="Winged helix' DNA-binding domain"/>
    <property type="match status" value="1"/>
</dbReference>
<dbReference type="InterPro" id="IPR046342">
    <property type="entry name" value="CBS_dom_sf"/>
</dbReference>
<reference evidence="2 3" key="1">
    <citation type="submission" date="2019-04" db="EMBL/GenBank/DDBJ databases">
        <title>Vagococcus sp. nov., isolated from faeces of yaks (Bos grunniens).</title>
        <authorList>
            <person name="Ge Y."/>
        </authorList>
    </citation>
    <scope>NUCLEOTIDE SEQUENCE [LARGE SCALE GENOMIC DNA]</scope>
    <source>
        <strain evidence="2 3">MN-17</strain>
    </source>
</reference>
<dbReference type="InterPro" id="IPR010766">
    <property type="entry name" value="DRTGG"/>
</dbReference>
<dbReference type="PROSITE" id="PS51371">
    <property type="entry name" value="CBS"/>
    <property type="match status" value="2"/>
</dbReference>
<dbReference type="CDD" id="cd04596">
    <property type="entry name" value="CBS_pair_DRTGG_assoc"/>
    <property type="match status" value="1"/>
</dbReference>
<dbReference type="InterPro" id="IPR028979">
    <property type="entry name" value="Ser_kin/Pase_Hpr-like_N_sf"/>
</dbReference>
<accession>A0A4D7CTA2</accession>
<dbReference type="Gene3D" id="3.10.580.10">
    <property type="entry name" value="CBS-domain"/>
    <property type="match status" value="1"/>
</dbReference>
<dbReference type="PANTHER" id="PTHR43080:SF2">
    <property type="entry name" value="CBS DOMAIN-CONTAINING PROTEIN"/>
    <property type="match status" value="1"/>
</dbReference>
<proteinExistence type="predicted"/>
<evidence type="ECO:0000256" key="1">
    <source>
        <dbReference type="ARBA" id="ARBA00023122"/>
    </source>
</evidence>
<dbReference type="InterPro" id="IPR029069">
    <property type="entry name" value="HotDog_dom_sf"/>
</dbReference>
<dbReference type="RefSeq" id="WP_136954050.1">
    <property type="nucleotide sequence ID" value="NZ_CP039712.1"/>
</dbReference>
<dbReference type="KEGG" id="vao:FA707_09930"/>
<dbReference type="Proteomes" id="UP000298615">
    <property type="component" value="Chromosome"/>
</dbReference>
<dbReference type="Pfam" id="PF00571">
    <property type="entry name" value="CBS"/>
    <property type="match status" value="2"/>
</dbReference>
<keyword evidence="3" id="KW-1185">Reference proteome</keyword>
<dbReference type="InterPro" id="IPR000644">
    <property type="entry name" value="CBS_dom"/>
</dbReference>
<dbReference type="SMART" id="SM00116">
    <property type="entry name" value="CBS"/>
    <property type="match status" value="2"/>
</dbReference>
<dbReference type="Gene3D" id="1.10.10.10">
    <property type="entry name" value="Winged helix-like DNA-binding domain superfamily/Winged helix DNA-binding domain"/>
    <property type="match status" value="1"/>
</dbReference>
<gene>
    <name evidence="2" type="ORF">FA707_09930</name>
</gene>
<dbReference type="AlphaFoldDB" id="A0A4D7CTA2"/>
<dbReference type="InterPro" id="IPR051257">
    <property type="entry name" value="Diverse_CBS-Domain"/>
</dbReference>